<evidence type="ECO:0000256" key="7">
    <source>
        <dbReference type="ARBA" id="ARBA00022679"/>
    </source>
</evidence>
<evidence type="ECO:0000256" key="10">
    <source>
        <dbReference type="ARBA" id="ARBA00022840"/>
    </source>
</evidence>
<feature type="domain" description="Guanylate kinase-like" evidence="14">
    <location>
        <begin position="8"/>
        <end position="187"/>
    </location>
</feature>
<name>A0A2A2G9X3_9BACT</name>
<dbReference type="HAMAP" id="MF_00328">
    <property type="entry name" value="Guanylate_kinase"/>
    <property type="match status" value="1"/>
</dbReference>
<evidence type="ECO:0000256" key="5">
    <source>
        <dbReference type="ARBA" id="ARBA00016296"/>
    </source>
</evidence>
<dbReference type="CDD" id="cd00071">
    <property type="entry name" value="GMPK"/>
    <property type="match status" value="1"/>
</dbReference>
<keyword evidence="9 13" id="KW-0418">Kinase</keyword>
<keyword evidence="7 13" id="KW-0808">Transferase</keyword>
<sequence length="192" mass="22090">MNKKTTPGKVIVIVAPSGAGKTTIAQRLLKEYPKIEFSVSATTRKPRKDEKDGEDYYFLSDEEFDRRIKNGEFLEWEHYSGNRYGTLQSEVDKLVESGYFPLLDVEVKGALNVQRLYNSGAISIFIEPPSLEELKNRLSKRGSETESSLQQRLKRAEMEIKYADRFDYSVVNDDLEEAYTEVKNIIEPFITD</sequence>
<evidence type="ECO:0000256" key="2">
    <source>
        <dbReference type="ARBA" id="ARBA00004496"/>
    </source>
</evidence>
<dbReference type="PANTHER" id="PTHR23117:SF13">
    <property type="entry name" value="GUANYLATE KINASE"/>
    <property type="match status" value="1"/>
</dbReference>
<evidence type="ECO:0000256" key="11">
    <source>
        <dbReference type="ARBA" id="ARBA00030128"/>
    </source>
</evidence>
<dbReference type="PROSITE" id="PS00856">
    <property type="entry name" value="GUANYLATE_KINASE_1"/>
    <property type="match status" value="1"/>
</dbReference>
<evidence type="ECO:0000256" key="6">
    <source>
        <dbReference type="ARBA" id="ARBA00022490"/>
    </source>
</evidence>
<proteinExistence type="inferred from homology"/>
<dbReference type="InterPro" id="IPR017665">
    <property type="entry name" value="Guanylate_kinase"/>
</dbReference>
<dbReference type="GO" id="GO:0004385">
    <property type="term" value="F:GMP kinase activity"/>
    <property type="evidence" value="ECO:0007669"/>
    <property type="project" value="UniProtKB-UniRule"/>
</dbReference>
<dbReference type="FunFam" id="3.30.63.10:FF:000005">
    <property type="entry name" value="Guanylate kinase"/>
    <property type="match status" value="1"/>
</dbReference>
<dbReference type="SMART" id="SM00072">
    <property type="entry name" value="GuKc"/>
    <property type="match status" value="1"/>
</dbReference>
<dbReference type="GO" id="GO:0005524">
    <property type="term" value="F:ATP binding"/>
    <property type="evidence" value="ECO:0007669"/>
    <property type="project" value="UniProtKB-UniRule"/>
</dbReference>
<dbReference type="Pfam" id="PF00625">
    <property type="entry name" value="Guanylate_kin"/>
    <property type="match status" value="1"/>
</dbReference>
<dbReference type="InterPro" id="IPR020590">
    <property type="entry name" value="Guanylate_kinase_CS"/>
</dbReference>
<gene>
    <name evidence="13" type="primary">gmk</name>
    <name evidence="15" type="ORF">CK503_10680</name>
</gene>
<dbReference type="PROSITE" id="PS50052">
    <property type="entry name" value="GUANYLATE_KINASE_2"/>
    <property type="match status" value="1"/>
</dbReference>
<evidence type="ECO:0000313" key="15">
    <source>
        <dbReference type="EMBL" id="PAU93612.1"/>
    </source>
</evidence>
<dbReference type="PANTHER" id="PTHR23117">
    <property type="entry name" value="GUANYLATE KINASE-RELATED"/>
    <property type="match status" value="1"/>
</dbReference>
<evidence type="ECO:0000256" key="13">
    <source>
        <dbReference type="HAMAP-Rule" id="MF_00328"/>
    </source>
</evidence>
<dbReference type="InterPro" id="IPR008144">
    <property type="entry name" value="Guanylate_kin-like_dom"/>
</dbReference>
<comment type="caution">
    <text evidence="15">The sequence shown here is derived from an EMBL/GenBank/DDBJ whole genome shotgun (WGS) entry which is preliminary data.</text>
</comment>
<dbReference type="GO" id="GO:0005829">
    <property type="term" value="C:cytosol"/>
    <property type="evidence" value="ECO:0007669"/>
    <property type="project" value="TreeGrafter"/>
</dbReference>
<feature type="binding site" evidence="13">
    <location>
        <begin position="15"/>
        <end position="22"/>
    </location>
    <ligand>
        <name>ATP</name>
        <dbReference type="ChEBI" id="CHEBI:30616"/>
    </ligand>
</feature>
<evidence type="ECO:0000256" key="8">
    <source>
        <dbReference type="ARBA" id="ARBA00022741"/>
    </source>
</evidence>
<keyword evidence="16" id="KW-1185">Reference proteome</keyword>
<dbReference type="OrthoDB" id="9808150at2"/>
<accession>A0A2A2G9X3</accession>
<dbReference type="SUPFAM" id="SSF52540">
    <property type="entry name" value="P-loop containing nucleoside triphosphate hydrolases"/>
    <property type="match status" value="1"/>
</dbReference>
<evidence type="ECO:0000259" key="14">
    <source>
        <dbReference type="PROSITE" id="PS50052"/>
    </source>
</evidence>
<comment type="subcellular location">
    <subcellularLocation>
        <location evidence="2 13">Cytoplasm</location>
    </subcellularLocation>
</comment>
<organism evidence="15 16">
    <name type="scientific">Fodinibius salipaludis</name>
    <dbReference type="NCBI Taxonomy" id="2032627"/>
    <lineage>
        <taxon>Bacteria</taxon>
        <taxon>Pseudomonadati</taxon>
        <taxon>Balneolota</taxon>
        <taxon>Balneolia</taxon>
        <taxon>Balneolales</taxon>
        <taxon>Balneolaceae</taxon>
        <taxon>Fodinibius</taxon>
    </lineage>
</organism>
<evidence type="ECO:0000256" key="4">
    <source>
        <dbReference type="ARBA" id="ARBA00012961"/>
    </source>
</evidence>
<dbReference type="Proteomes" id="UP000218831">
    <property type="component" value="Unassembled WGS sequence"/>
</dbReference>
<comment type="function">
    <text evidence="1 13">Essential for recycling GMP and indirectly, cGMP.</text>
</comment>
<dbReference type="Gene3D" id="3.40.50.300">
    <property type="entry name" value="P-loop containing nucleotide triphosphate hydrolases"/>
    <property type="match status" value="1"/>
</dbReference>
<dbReference type="NCBIfam" id="TIGR03263">
    <property type="entry name" value="guanyl_kin"/>
    <property type="match status" value="1"/>
</dbReference>
<dbReference type="AlphaFoldDB" id="A0A2A2G9X3"/>
<evidence type="ECO:0000256" key="1">
    <source>
        <dbReference type="ARBA" id="ARBA00003531"/>
    </source>
</evidence>
<dbReference type="EC" id="2.7.4.8" evidence="4 13"/>
<dbReference type="InterPro" id="IPR008145">
    <property type="entry name" value="GK/Ca_channel_bsu"/>
</dbReference>
<keyword evidence="6 13" id="KW-0963">Cytoplasm</keyword>
<dbReference type="InterPro" id="IPR027417">
    <property type="entry name" value="P-loop_NTPase"/>
</dbReference>
<evidence type="ECO:0000313" key="16">
    <source>
        <dbReference type="Proteomes" id="UP000218831"/>
    </source>
</evidence>
<keyword evidence="10 13" id="KW-0067">ATP-binding</keyword>
<protein>
    <recommendedName>
        <fullName evidence="5 13">Guanylate kinase</fullName>
        <ecNumber evidence="4 13">2.7.4.8</ecNumber>
    </recommendedName>
    <alternativeName>
        <fullName evidence="11 13">GMP kinase</fullName>
    </alternativeName>
</protein>
<keyword evidence="8 13" id="KW-0547">Nucleotide-binding</keyword>
<dbReference type="RefSeq" id="WP_095606803.1">
    <property type="nucleotide sequence ID" value="NZ_NSKE01000007.1"/>
</dbReference>
<evidence type="ECO:0000256" key="12">
    <source>
        <dbReference type="ARBA" id="ARBA00048594"/>
    </source>
</evidence>
<comment type="catalytic activity">
    <reaction evidence="12 13">
        <text>GMP + ATP = GDP + ADP</text>
        <dbReference type="Rhea" id="RHEA:20780"/>
        <dbReference type="ChEBI" id="CHEBI:30616"/>
        <dbReference type="ChEBI" id="CHEBI:58115"/>
        <dbReference type="ChEBI" id="CHEBI:58189"/>
        <dbReference type="ChEBI" id="CHEBI:456216"/>
        <dbReference type="EC" id="2.7.4.8"/>
    </reaction>
</comment>
<reference evidence="15 16" key="1">
    <citation type="submission" date="2017-08" db="EMBL/GenBank/DDBJ databases">
        <title>Aliifodinibius alkalisoli sp. nov., isolated from saline alkaline soil.</title>
        <authorList>
            <person name="Liu D."/>
            <person name="Zhang G."/>
        </authorList>
    </citation>
    <scope>NUCLEOTIDE SEQUENCE [LARGE SCALE GENOMIC DNA]</scope>
    <source>
        <strain evidence="15 16">WN023</strain>
    </source>
</reference>
<comment type="similarity">
    <text evidence="3 13">Belongs to the guanylate kinase family.</text>
</comment>
<evidence type="ECO:0000256" key="9">
    <source>
        <dbReference type="ARBA" id="ARBA00022777"/>
    </source>
</evidence>
<evidence type="ECO:0000256" key="3">
    <source>
        <dbReference type="ARBA" id="ARBA00005790"/>
    </source>
</evidence>
<dbReference type="EMBL" id="NSKE01000007">
    <property type="protein sequence ID" value="PAU93612.1"/>
    <property type="molecule type" value="Genomic_DNA"/>
</dbReference>